<proteinExistence type="predicted"/>
<evidence type="ECO:0000313" key="2">
    <source>
        <dbReference type="Proteomes" id="UP000198131"/>
    </source>
</evidence>
<keyword evidence="2" id="KW-1185">Reference proteome</keyword>
<sequence>MLLVRWCHNRFSSSRDKRFLQQREPFLGLKQLGFQIIDEAYTGHEDRPDTIIPAFIGLVNNYSVEISFNWITGWSQLPHYRVRVFFEPGSRDTAAIKHQVDYKLDQSKLFRWQEDWLLKPVYAENKVFIGRFYRPNSQCIVEAAVELIKELQRLDLSPIEYEVGIGLSVKQKETSDMN</sequence>
<accession>A0A212TPL9</accession>
<gene>
    <name evidence="1" type="ORF">SAMN06265337_2125</name>
</gene>
<dbReference type="AlphaFoldDB" id="A0A212TPL9"/>
<dbReference type="EMBL" id="FYEW01000001">
    <property type="protein sequence ID" value="SNC67945.1"/>
    <property type="molecule type" value="Genomic_DNA"/>
</dbReference>
<protein>
    <submittedName>
        <fullName evidence="1">Uncharacterized protein</fullName>
    </submittedName>
</protein>
<dbReference type="Proteomes" id="UP000198131">
    <property type="component" value="Unassembled WGS sequence"/>
</dbReference>
<name>A0A212TPL9_9BACT</name>
<organism evidence="1 2">
    <name type="scientific">Hymenobacter gelipurpurascens</name>
    <dbReference type="NCBI Taxonomy" id="89968"/>
    <lineage>
        <taxon>Bacteria</taxon>
        <taxon>Pseudomonadati</taxon>
        <taxon>Bacteroidota</taxon>
        <taxon>Cytophagia</taxon>
        <taxon>Cytophagales</taxon>
        <taxon>Hymenobacteraceae</taxon>
        <taxon>Hymenobacter</taxon>
    </lineage>
</organism>
<reference evidence="2" key="1">
    <citation type="submission" date="2017-06" db="EMBL/GenBank/DDBJ databases">
        <authorList>
            <person name="Varghese N."/>
            <person name="Submissions S."/>
        </authorList>
    </citation>
    <scope>NUCLEOTIDE SEQUENCE [LARGE SCALE GENOMIC DNA]</scope>
    <source>
        <strain evidence="2">DSM 11116</strain>
    </source>
</reference>
<evidence type="ECO:0000313" key="1">
    <source>
        <dbReference type="EMBL" id="SNC67945.1"/>
    </source>
</evidence>